<dbReference type="GO" id="GO:0000978">
    <property type="term" value="F:RNA polymerase II cis-regulatory region sequence-specific DNA binding"/>
    <property type="evidence" value="ECO:0007669"/>
    <property type="project" value="TreeGrafter"/>
</dbReference>
<dbReference type="FunFam" id="1.10.30.10:FF:000004">
    <property type="entry name" value="Transcription factor SOX-10"/>
    <property type="match status" value="1"/>
</dbReference>
<evidence type="ECO:0000256" key="3">
    <source>
        <dbReference type="ARBA" id="ARBA00023125"/>
    </source>
</evidence>
<evidence type="ECO:0000256" key="1">
    <source>
        <dbReference type="ARBA" id="ARBA00004123"/>
    </source>
</evidence>
<proteinExistence type="predicted"/>
<gene>
    <name evidence="9" type="primary">SOX9</name>
    <name evidence="9" type="ORF">TNCT_40861</name>
</gene>
<comment type="subcellular location">
    <subcellularLocation>
        <location evidence="1">Nucleus</location>
    </subcellularLocation>
</comment>
<dbReference type="InterPro" id="IPR022151">
    <property type="entry name" value="Sox_N"/>
</dbReference>
<dbReference type="Proteomes" id="UP000887116">
    <property type="component" value="Unassembled WGS sequence"/>
</dbReference>
<dbReference type="GO" id="GO:0000981">
    <property type="term" value="F:DNA-binding transcription factor activity, RNA polymerase II-specific"/>
    <property type="evidence" value="ECO:0007669"/>
    <property type="project" value="TreeGrafter"/>
</dbReference>
<dbReference type="InterPro" id="IPR036910">
    <property type="entry name" value="HMG_box_dom_sf"/>
</dbReference>
<feature type="DNA-binding region" description="HMG box" evidence="6">
    <location>
        <begin position="82"/>
        <end position="150"/>
    </location>
</feature>
<evidence type="ECO:0000256" key="4">
    <source>
        <dbReference type="ARBA" id="ARBA00023163"/>
    </source>
</evidence>
<dbReference type="Gene3D" id="1.10.30.10">
    <property type="entry name" value="High mobility group box domain"/>
    <property type="match status" value="1"/>
</dbReference>
<organism evidence="9 10">
    <name type="scientific">Trichonephila clavata</name>
    <name type="common">Joro spider</name>
    <name type="synonym">Nephila clavata</name>
    <dbReference type="NCBI Taxonomy" id="2740835"/>
    <lineage>
        <taxon>Eukaryota</taxon>
        <taxon>Metazoa</taxon>
        <taxon>Ecdysozoa</taxon>
        <taxon>Arthropoda</taxon>
        <taxon>Chelicerata</taxon>
        <taxon>Arachnida</taxon>
        <taxon>Araneae</taxon>
        <taxon>Araneomorphae</taxon>
        <taxon>Entelegynae</taxon>
        <taxon>Araneoidea</taxon>
        <taxon>Nephilidae</taxon>
        <taxon>Trichonephila</taxon>
    </lineage>
</organism>
<dbReference type="EMBL" id="BMAO01035853">
    <property type="protein sequence ID" value="GFR06410.1"/>
    <property type="molecule type" value="Genomic_DNA"/>
</dbReference>
<keyword evidence="3 6" id="KW-0238">DNA-binding</keyword>
<dbReference type="Pfam" id="PF00505">
    <property type="entry name" value="HMG_box"/>
    <property type="match status" value="1"/>
</dbReference>
<sequence length="491" mass="52866">MMDRDDCKHEYDDDMDAGSSGGGSPGACEGLSPESGHGGMADALDANPRIQAAVSKVLQSYDWSLVAKTSRQGSGDKRKPHVKRPMNAFMVWAQAARRKLADQYPHLHNAELSKTLGKLWRVLGDDEKKPFIEEAERLRCKHKKDYPDYKYQPRRRKPPKSSSAFMTQDKPSSTDHLTATAPEPCQPDSDSSKHYSGAHYGGNRTSPPTPPTTPQHGNRFSAQQQHMREDPQQHIGHSVTELSNRGHDHNNGGLSPSLVGATSSPAITTSTISRNGPCKYATATVLEPTVSSSSVTSSLGPPTADPYVHFGLPPHHQYTHHLQPTGPPGPPSWNRFSEPFTQRVGCLPATGGPRDHHPLSGNEHPLLGEMDKSAGAMAGQLSQHHQPALDLYRGGYSAPEFHHSNRRVAPHQPTSFLEGATDGGFGHCGGAAKTFGPLGMQSCPVFGHMAPVSSAQDQSSMFSSGPVMSDSGTGSCAYNPAHSLGHFLQPK</sequence>
<feature type="compositionally biased region" description="Basic and acidic residues" evidence="7">
    <location>
        <begin position="1"/>
        <end position="11"/>
    </location>
</feature>
<keyword evidence="4" id="KW-0804">Transcription</keyword>
<feature type="region of interest" description="Disordered" evidence="7">
    <location>
        <begin position="144"/>
        <end position="235"/>
    </location>
</feature>
<evidence type="ECO:0000256" key="7">
    <source>
        <dbReference type="SAM" id="MobiDB-lite"/>
    </source>
</evidence>
<feature type="region of interest" description="Disordered" evidence="7">
    <location>
        <begin position="1"/>
        <end position="44"/>
    </location>
</feature>
<keyword evidence="5 6" id="KW-0539">Nucleus</keyword>
<feature type="domain" description="HMG box" evidence="8">
    <location>
        <begin position="82"/>
        <end position="150"/>
    </location>
</feature>
<keyword evidence="10" id="KW-1185">Reference proteome</keyword>
<dbReference type="SUPFAM" id="SSF47095">
    <property type="entry name" value="HMG-box"/>
    <property type="match status" value="1"/>
</dbReference>
<dbReference type="SMART" id="SM00398">
    <property type="entry name" value="HMG"/>
    <property type="match status" value="1"/>
</dbReference>
<dbReference type="CDD" id="cd22031">
    <property type="entry name" value="HMG-box_SoxE"/>
    <property type="match status" value="1"/>
</dbReference>
<keyword evidence="2" id="KW-0805">Transcription regulation</keyword>
<accession>A0A8X6GPT0</accession>
<dbReference type="OrthoDB" id="6247875at2759"/>
<evidence type="ECO:0000259" key="8">
    <source>
        <dbReference type="PROSITE" id="PS50118"/>
    </source>
</evidence>
<protein>
    <submittedName>
        <fullName evidence="9">Transcription factor SOX-9</fullName>
    </submittedName>
</protein>
<comment type="caution">
    <text evidence="9">The sequence shown here is derived from an EMBL/GenBank/DDBJ whole genome shotgun (WGS) entry which is preliminary data.</text>
</comment>
<name>A0A8X6GPT0_TRICU</name>
<feature type="compositionally biased region" description="Polar residues" evidence="7">
    <location>
        <begin position="160"/>
        <end position="177"/>
    </location>
</feature>
<evidence type="ECO:0000256" key="6">
    <source>
        <dbReference type="PROSITE-ProRule" id="PRU00267"/>
    </source>
</evidence>
<dbReference type="AlphaFoldDB" id="A0A8X6GPT0"/>
<dbReference type="PROSITE" id="PS50118">
    <property type="entry name" value="HMG_BOX_2"/>
    <property type="match status" value="1"/>
</dbReference>
<dbReference type="InterPro" id="IPR050917">
    <property type="entry name" value="SOX_TF"/>
</dbReference>
<evidence type="ECO:0000256" key="2">
    <source>
        <dbReference type="ARBA" id="ARBA00023015"/>
    </source>
</evidence>
<dbReference type="PANTHER" id="PTHR45803:SF5">
    <property type="entry name" value="SOX100B"/>
    <property type="match status" value="1"/>
</dbReference>
<evidence type="ECO:0000313" key="9">
    <source>
        <dbReference type="EMBL" id="GFR06410.1"/>
    </source>
</evidence>
<dbReference type="InterPro" id="IPR009071">
    <property type="entry name" value="HMG_box_dom"/>
</dbReference>
<feature type="compositionally biased region" description="Polar residues" evidence="7">
    <location>
        <begin position="215"/>
        <end position="225"/>
    </location>
</feature>
<dbReference type="GO" id="GO:0005634">
    <property type="term" value="C:nucleus"/>
    <property type="evidence" value="ECO:0007669"/>
    <property type="project" value="UniProtKB-SubCell"/>
</dbReference>
<evidence type="ECO:0000256" key="5">
    <source>
        <dbReference type="ARBA" id="ARBA00023242"/>
    </source>
</evidence>
<evidence type="ECO:0000313" key="10">
    <source>
        <dbReference type="Proteomes" id="UP000887116"/>
    </source>
</evidence>
<reference evidence="9" key="1">
    <citation type="submission" date="2020-07" db="EMBL/GenBank/DDBJ databases">
        <title>Multicomponent nature underlies the extraordinary mechanical properties of spider dragline silk.</title>
        <authorList>
            <person name="Kono N."/>
            <person name="Nakamura H."/>
            <person name="Mori M."/>
            <person name="Yoshida Y."/>
            <person name="Ohtoshi R."/>
            <person name="Malay A.D."/>
            <person name="Moran D.A.P."/>
            <person name="Tomita M."/>
            <person name="Numata K."/>
            <person name="Arakawa K."/>
        </authorList>
    </citation>
    <scope>NUCLEOTIDE SEQUENCE</scope>
</reference>
<dbReference type="Pfam" id="PF12444">
    <property type="entry name" value="Sox_N"/>
    <property type="match status" value="1"/>
</dbReference>
<dbReference type="PANTHER" id="PTHR45803">
    <property type="entry name" value="SOX100B"/>
    <property type="match status" value="1"/>
</dbReference>